<dbReference type="Gene3D" id="3.40.50.620">
    <property type="entry name" value="HUPs"/>
    <property type="match status" value="1"/>
</dbReference>
<comment type="caution">
    <text evidence="2">The sequence shown here is derived from an EMBL/GenBank/DDBJ whole genome shotgun (WGS) entry which is preliminary data.</text>
</comment>
<dbReference type="GO" id="GO:0017183">
    <property type="term" value="P:protein histidyl modification to diphthamide"/>
    <property type="evidence" value="ECO:0007669"/>
    <property type="project" value="TreeGrafter"/>
</dbReference>
<dbReference type="PIRSF" id="PIRSF039123">
    <property type="entry name" value="Diphthamide_synthase"/>
    <property type="match status" value="1"/>
</dbReference>
<dbReference type="Gene3D" id="3.90.1490.10">
    <property type="entry name" value="putative n-type atp pyrophosphatase, domain 2"/>
    <property type="match status" value="1"/>
</dbReference>
<evidence type="ECO:0000313" key="3">
    <source>
        <dbReference type="Proteomes" id="UP000235653"/>
    </source>
</evidence>
<proteinExistence type="predicted"/>
<dbReference type="InterPro" id="IPR030662">
    <property type="entry name" value="DPH6/MJ0570"/>
</dbReference>
<dbReference type="Proteomes" id="UP000235653">
    <property type="component" value="Unassembled WGS sequence"/>
</dbReference>
<dbReference type="InterPro" id="IPR002761">
    <property type="entry name" value="Diphthami_syn_dom"/>
</dbReference>
<name>A0A2P5PAD2_9CHLR</name>
<dbReference type="InterPro" id="IPR014729">
    <property type="entry name" value="Rossmann-like_a/b/a_fold"/>
</dbReference>
<evidence type="ECO:0000259" key="1">
    <source>
        <dbReference type="Pfam" id="PF01902"/>
    </source>
</evidence>
<gene>
    <name evidence="2" type="ORF">JP09_000445</name>
</gene>
<dbReference type="GO" id="GO:0017178">
    <property type="term" value="F:diphthine-ammonia ligase activity"/>
    <property type="evidence" value="ECO:0007669"/>
    <property type="project" value="TreeGrafter"/>
</dbReference>
<keyword evidence="3" id="KW-1185">Reference proteome</keyword>
<dbReference type="PANTHER" id="PTHR12196:SF2">
    <property type="entry name" value="DIPHTHINE--AMMONIA LIGASE"/>
    <property type="match status" value="1"/>
</dbReference>
<dbReference type="OrthoDB" id="3572539at2"/>
<sequence>MDVFVSWSGGKDCTLSCYRAINAGHNVRTLASMVTTEMGRLYPHHLMPEILEAQAKAMDIPLRIQWTSSAQYTESYIKMLKDFRRDGITAGVFGDVSLGNPDAKDHLTWIKRVCQAADMEIILPLWDENRVSILSDLIESGFKALIIASDDNKLGNNWIGKIMDWEMLRDLQNLHSNSHNGEVGCYHTLTIDGPLFKNRLDIRKSNLVFREYGLFDGKPTRCPFWYLDIENCALAEKMEMATIL</sequence>
<dbReference type="AlphaFoldDB" id="A0A2P5PAD2"/>
<accession>A0A2P5PAD2</accession>
<dbReference type="RefSeq" id="WP_102331466.1">
    <property type="nucleotide sequence ID" value="NZ_CP058566.2"/>
</dbReference>
<dbReference type="SUPFAM" id="SSF52402">
    <property type="entry name" value="Adenine nucleotide alpha hydrolases-like"/>
    <property type="match status" value="1"/>
</dbReference>
<dbReference type="EMBL" id="JQAN02000001">
    <property type="protein sequence ID" value="PPD59234.1"/>
    <property type="molecule type" value="Genomic_DNA"/>
</dbReference>
<dbReference type="PANTHER" id="PTHR12196">
    <property type="entry name" value="DOMAIN OF UNKNOWN FUNCTION 71 DUF71 -CONTAINING PROTEIN"/>
    <property type="match status" value="1"/>
</dbReference>
<reference evidence="2 3" key="1">
    <citation type="journal article" date="2017" name="ISME J.">
        <title>Grape pomace compost harbors organohalide-respiring Dehalogenimonas species with novel reductive dehalogenase genes.</title>
        <authorList>
            <person name="Yang Y."/>
            <person name="Higgins S.A."/>
            <person name="Yan J."/>
            <person name="Simsir B."/>
            <person name="Chourey K."/>
            <person name="Iyer R."/>
            <person name="Hettich R.L."/>
            <person name="Baldwin B."/>
            <person name="Ogles D.M."/>
            <person name="Loffler F.E."/>
        </authorList>
    </citation>
    <scope>NUCLEOTIDE SEQUENCE [LARGE SCALE GENOMIC DNA]</scope>
    <source>
        <strain evidence="2 3">GP</strain>
    </source>
</reference>
<dbReference type="Pfam" id="PF01902">
    <property type="entry name" value="Diphthami_syn_2"/>
    <property type="match status" value="1"/>
</dbReference>
<organism evidence="2 3">
    <name type="scientific">Dehalogenimonas etheniformans</name>
    <dbReference type="NCBI Taxonomy" id="1536648"/>
    <lineage>
        <taxon>Bacteria</taxon>
        <taxon>Bacillati</taxon>
        <taxon>Chloroflexota</taxon>
        <taxon>Dehalococcoidia</taxon>
        <taxon>Dehalococcoidales</taxon>
        <taxon>Dehalococcoidaceae</taxon>
        <taxon>Dehalogenimonas</taxon>
    </lineage>
</organism>
<evidence type="ECO:0000313" key="2">
    <source>
        <dbReference type="EMBL" id="PPD59234.1"/>
    </source>
</evidence>
<feature type="domain" description="Diphthamide synthase" evidence="1">
    <location>
        <begin position="1"/>
        <end position="207"/>
    </location>
</feature>
<dbReference type="CDD" id="cd01994">
    <property type="entry name" value="AANH_PF0828-like"/>
    <property type="match status" value="1"/>
</dbReference>
<protein>
    <submittedName>
        <fullName evidence="2">ATPase</fullName>
    </submittedName>
</protein>